<gene>
    <name evidence="1" type="ORF">LKD47_09865</name>
</gene>
<dbReference type="RefSeq" id="WP_227710338.1">
    <property type="nucleotide sequence ID" value="NZ_JAJEQW010000010.1"/>
</dbReference>
<comment type="caution">
    <text evidence="1">The sequence shown here is derived from an EMBL/GenBank/DDBJ whole genome shotgun (WGS) entry which is preliminary data.</text>
</comment>
<reference evidence="1" key="1">
    <citation type="submission" date="2021-10" db="EMBL/GenBank/DDBJ databases">
        <title>Anaerobic single-cell dispensing facilitates the cultivation of human gut bacteria.</title>
        <authorList>
            <person name="Afrizal A."/>
        </authorList>
    </citation>
    <scope>NUCLEOTIDE SEQUENCE</scope>
    <source>
        <strain evidence="1">CLA-AA-H204</strain>
    </source>
</reference>
<dbReference type="Proteomes" id="UP001198893">
    <property type="component" value="Unassembled WGS sequence"/>
</dbReference>
<evidence type="ECO:0000313" key="2">
    <source>
        <dbReference type="Proteomes" id="UP001198893"/>
    </source>
</evidence>
<protein>
    <submittedName>
        <fullName evidence="1">Uncharacterized protein</fullName>
    </submittedName>
</protein>
<proteinExistence type="predicted"/>
<name>A0AAW4WCW8_9FIRM</name>
<dbReference type="EMBL" id="JAJEQW010000010">
    <property type="protein sequence ID" value="MCC2242601.1"/>
    <property type="molecule type" value="Genomic_DNA"/>
</dbReference>
<dbReference type="AlphaFoldDB" id="A0AAW4WCW8"/>
<evidence type="ECO:0000313" key="1">
    <source>
        <dbReference type="EMBL" id="MCC2242601.1"/>
    </source>
</evidence>
<organism evidence="1 2">
    <name type="scientific">Roseburia amylophila</name>
    <dbReference type="NCBI Taxonomy" id="2981794"/>
    <lineage>
        <taxon>Bacteria</taxon>
        <taxon>Bacillati</taxon>
        <taxon>Bacillota</taxon>
        <taxon>Clostridia</taxon>
        <taxon>Lachnospirales</taxon>
        <taxon>Lachnospiraceae</taxon>
        <taxon>Roseburia</taxon>
    </lineage>
</organism>
<sequence length="54" mass="6133">MTRAEAKAKEMGVSMNEVYDFIKNHKEAKKDCNDLLASGMDFDEASVLAYSSWR</sequence>
<accession>A0AAW4WCW8</accession>